<evidence type="ECO:0000313" key="1">
    <source>
        <dbReference type="EMBL" id="KAJ9123075.1"/>
    </source>
</evidence>
<gene>
    <name evidence="1" type="ORF">QFC22_001264</name>
</gene>
<keyword evidence="2" id="KW-1185">Reference proteome</keyword>
<accession>A0ACC2XI56</accession>
<comment type="caution">
    <text evidence="1">The sequence shown here is derived from an EMBL/GenBank/DDBJ whole genome shotgun (WGS) entry which is preliminary data.</text>
</comment>
<protein>
    <submittedName>
        <fullName evidence="1">Uncharacterized protein</fullName>
    </submittedName>
</protein>
<reference evidence="1" key="1">
    <citation type="submission" date="2023-04" db="EMBL/GenBank/DDBJ databases">
        <title>Draft Genome sequencing of Naganishia species isolated from polar environments using Oxford Nanopore Technology.</title>
        <authorList>
            <person name="Leo P."/>
            <person name="Venkateswaran K."/>
        </authorList>
    </citation>
    <scope>NUCLEOTIDE SEQUENCE</scope>
    <source>
        <strain evidence="1">MNA-CCFEE 5425</strain>
    </source>
</reference>
<organism evidence="1 2">
    <name type="scientific">Naganishia vaughanmartiniae</name>
    <dbReference type="NCBI Taxonomy" id="1424756"/>
    <lineage>
        <taxon>Eukaryota</taxon>
        <taxon>Fungi</taxon>
        <taxon>Dikarya</taxon>
        <taxon>Basidiomycota</taxon>
        <taxon>Agaricomycotina</taxon>
        <taxon>Tremellomycetes</taxon>
        <taxon>Filobasidiales</taxon>
        <taxon>Filobasidiaceae</taxon>
        <taxon>Naganishia</taxon>
    </lineage>
</organism>
<dbReference type="EMBL" id="JASBWU010000003">
    <property type="protein sequence ID" value="KAJ9123075.1"/>
    <property type="molecule type" value="Genomic_DNA"/>
</dbReference>
<name>A0ACC2XI56_9TREE</name>
<dbReference type="Proteomes" id="UP001243375">
    <property type="component" value="Unassembled WGS sequence"/>
</dbReference>
<evidence type="ECO:0000313" key="2">
    <source>
        <dbReference type="Proteomes" id="UP001243375"/>
    </source>
</evidence>
<proteinExistence type="predicted"/>
<sequence>MSSANYRYDILHLLPTLPTRPTRALSPASSTGWSDIPSDAEDTFFLSGDEGQEYEREKKRRRIDAGRERRVEALRARMADEEEERRRDERPADDVWGGNDEEVCAFTTISDATHPHQYFRYVIVSKPPEAIKTLMRHTYKSLAASPNPQVLELRILTHHSGDARFSFLKGRYKATWEAIKRGEDFPRPADLRATSGAAGKGGIGGLMGDYGDSDSDAGGSSEEEEKETFVPPLPESEAPPAVPDPPPEPAQETSNVMEIPTEDPALSAEQGQKTPVALALEEDDEEKARAVRREKARAWMAARKQVTEGKVDEG</sequence>